<dbReference type="EMBL" id="GGEC01005987">
    <property type="protein sequence ID" value="MBW86470.1"/>
    <property type="molecule type" value="Transcribed_RNA"/>
</dbReference>
<dbReference type="AlphaFoldDB" id="A0A2P2IZ60"/>
<accession>A0A2P2IZ60</accession>
<organism evidence="1">
    <name type="scientific">Rhizophora mucronata</name>
    <name type="common">Asiatic mangrove</name>
    <dbReference type="NCBI Taxonomy" id="61149"/>
    <lineage>
        <taxon>Eukaryota</taxon>
        <taxon>Viridiplantae</taxon>
        <taxon>Streptophyta</taxon>
        <taxon>Embryophyta</taxon>
        <taxon>Tracheophyta</taxon>
        <taxon>Spermatophyta</taxon>
        <taxon>Magnoliopsida</taxon>
        <taxon>eudicotyledons</taxon>
        <taxon>Gunneridae</taxon>
        <taxon>Pentapetalae</taxon>
        <taxon>rosids</taxon>
        <taxon>fabids</taxon>
        <taxon>Malpighiales</taxon>
        <taxon>Rhizophoraceae</taxon>
        <taxon>Rhizophora</taxon>
    </lineage>
</organism>
<proteinExistence type="predicted"/>
<protein>
    <submittedName>
        <fullName evidence="1">Uncharacterized protein</fullName>
    </submittedName>
</protein>
<sequence>MQHQLSTGRCYCQQLNHRIWSRIPIADFVLIIL</sequence>
<name>A0A2P2IZ60_RHIMU</name>
<evidence type="ECO:0000313" key="1">
    <source>
        <dbReference type="EMBL" id="MBW86470.1"/>
    </source>
</evidence>
<reference evidence="1" key="1">
    <citation type="submission" date="2018-02" db="EMBL/GenBank/DDBJ databases">
        <title>Rhizophora mucronata_Transcriptome.</title>
        <authorList>
            <person name="Meera S.P."/>
            <person name="Sreeshan A."/>
            <person name="Augustine A."/>
        </authorList>
    </citation>
    <scope>NUCLEOTIDE SEQUENCE</scope>
    <source>
        <tissue evidence="1">Leaf</tissue>
    </source>
</reference>